<dbReference type="Gene3D" id="1.10.10.10">
    <property type="entry name" value="Winged helix-like DNA-binding domain superfamily/Winged helix DNA-binding domain"/>
    <property type="match status" value="1"/>
</dbReference>
<proteinExistence type="inferred from homology"/>
<name>A0ABT8DTX3_9BURK</name>
<evidence type="ECO:0000256" key="4">
    <source>
        <dbReference type="ARBA" id="ARBA00022763"/>
    </source>
</evidence>
<comment type="catalytic activity">
    <reaction evidence="12">
        <text>Hydrolysis of Ala-|-Gly bond in repressor LexA.</text>
        <dbReference type="EC" id="3.4.21.88"/>
    </reaction>
</comment>
<evidence type="ECO:0000313" key="16">
    <source>
        <dbReference type="EMBL" id="MDN3921744.1"/>
    </source>
</evidence>
<accession>A0ABT8DTX3</accession>
<evidence type="ECO:0000256" key="7">
    <source>
        <dbReference type="ARBA" id="ARBA00023015"/>
    </source>
</evidence>
<dbReference type="PANTHER" id="PTHR33516:SF2">
    <property type="entry name" value="LEXA REPRESSOR-RELATED"/>
    <property type="match status" value="1"/>
</dbReference>
<evidence type="ECO:0000256" key="13">
    <source>
        <dbReference type="RuleBase" id="RU003991"/>
    </source>
</evidence>
<feature type="active site" description="For autocatalytic cleavage activity" evidence="12">
    <location>
        <position position="160"/>
    </location>
</feature>
<dbReference type="InterPro" id="IPR050077">
    <property type="entry name" value="LexA_repressor"/>
</dbReference>
<dbReference type="InterPro" id="IPR006199">
    <property type="entry name" value="LexA_DNA-bd_dom"/>
</dbReference>
<feature type="domain" description="Peptidase S24/S26A/S26B/S26C" evidence="14">
    <location>
        <begin position="118"/>
        <end position="233"/>
    </location>
</feature>
<reference evidence="16 17" key="1">
    <citation type="submission" date="2023-06" db="EMBL/GenBank/DDBJ databases">
        <title>Pelomonas sp. PFR6 16S ribosomal RNA gene Genome sequencing and assembly.</title>
        <authorList>
            <person name="Woo H."/>
        </authorList>
    </citation>
    <scope>NUCLEOTIDE SEQUENCE [LARGE SCALE GENOMIC DNA]</scope>
    <source>
        <strain evidence="16 17">PFR6</strain>
    </source>
</reference>
<organism evidence="16 17">
    <name type="scientific">Roseateles violae</name>
    <dbReference type="NCBI Taxonomy" id="3058042"/>
    <lineage>
        <taxon>Bacteria</taxon>
        <taxon>Pseudomonadati</taxon>
        <taxon>Pseudomonadota</taxon>
        <taxon>Betaproteobacteria</taxon>
        <taxon>Burkholderiales</taxon>
        <taxon>Sphaerotilaceae</taxon>
        <taxon>Roseateles</taxon>
    </lineage>
</organism>
<keyword evidence="2 12" id="KW-0678">Repressor</keyword>
<dbReference type="InterPro" id="IPR006200">
    <property type="entry name" value="LexA"/>
</dbReference>
<dbReference type="HAMAP" id="MF_00015">
    <property type="entry name" value="LexA"/>
    <property type="match status" value="1"/>
</dbReference>
<evidence type="ECO:0000256" key="9">
    <source>
        <dbReference type="ARBA" id="ARBA00023163"/>
    </source>
</evidence>
<dbReference type="EC" id="3.4.21.88" evidence="12"/>
<comment type="subunit">
    <text evidence="12">Homodimer.</text>
</comment>
<dbReference type="GO" id="GO:0004252">
    <property type="term" value="F:serine-type endopeptidase activity"/>
    <property type="evidence" value="ECO:0007669"/>
    <property type="project" value="UniProtKB-EC"/>
</dbReference>
<comment type="function">
    <text evidence="12">Represses a number of genes involved in the response to DNA damage (SOS response), including recA and lexA. In the presence of single-stranded DNA, RecA interacts with LexA causing an autocatalytic cleavage which disrupts the DNA-binding part of LexA, leading to derepression of the SOS regulon and eventually DNA repair.</text>
</comment>
<keyword evidence="11 12" id="KW-0742">SOS response</keyword>
<evidence type="ECO:0000256" key="10">
    <source>
        <dbReference type="ARBA" id="ARBA00023204"/>
    </source>
</evidence>
<evidence type="ECO:0000313" key="17">
    <source>
        <dbReference type="Proteomes" id="UP001228044"/>
    </source>
</evidence>
<keyword evidence="17" id="KW-1185">Reference proteome</keyword>
<keyword evidence="10 12" id="KW-0234">DNA repair</keyword>
<feature type="DNA-binding region" description="H-T-H motif" evidence="12">
    <location>
        <begin position="33"/>
        <end position="53"/>
    </location>
</feature>
<dbReference type="RefSeq" id="WP_290360056.1">
    <property type="nucleotide sequence ID" value="NZ_JAUHHC010000004.1"/>
</dbReference>
<dbReference type="Proteomes" id="UP001228044">
    <property type="component" value="Unassembled WGS sequence"/>
</dbReference>
<keyword evidence="9 12" id="KW-0804">Transcription</keyword>
<keyword evidence="3 12" id="KW-0235">DNA replication</keyword>
<evidence type="ECO:0000256" key="1">
    <source>
        <dbReference type="ARBA" id="ARBA00007484"/>
    </source>
</evidence>
<dbReference type="PANTHER" id="PTHR33516">
    <property type="entry name" value="LEXA REPRESSOR"/>
    <property type="match status" value="1"/>
</dbReference>
<dbReference type="SUPFAM" id="SSF51306">
    <property type="entry name" value="LexA/Signal peptidase"/>
    <property type="match status" value="1"/>
</dbReference>
<keyword evidence="8 12" id="KW-0238">DNA-binding</keyword>
<keyword evidence="4 12" id="KW-0227">DNA damage</keyword>
<feature type="domain" description="LexA repressor DNA-binding" evidence="15">
    <location>
        <begin position="8"/>
        <end position="70"/>
    </location>
</feature>
<evidence type="ECO:0000256" key="5">
    <source>
        <dbReference type="ARBA" id="ARBA00022801"/>
    </source>
</evidence>
<feature type="active site" description="For autocatalytic cleavage activity" evidence="12">
    <location>
        <position position="197"/>
    </location>
</feature>
<dbReference type="EMBL" id="JAUHHC010000004">
    <property type="protein sequence ID" value="MDN3921744.1"/>
    <property type="molecule type" value="Genomic_DNA"/>
</dbReference>
<dbReference type="CDD" id="cd06529">
    <property type="entry name" value="S24_LexA-like"/>
    <property type="match status" value="1"/>
</dbReference>
<dbReference type="Gene3D" id="2.10.109.10">
    <property type="entry name" value="Umud Fragment, subunit A"/>
    <property type="match status" value="1"/>
</dbReference>
<evidence type="ECO:0000259" key="15">
    <source>
        <dbReference type="Pfam" id="PF01726"/>
    </source>
</evidence>
<comment type="caution">
    <text evidence="16">The sequence shown here is derived from an EMBL/GenBank/DDBJ whole genome shotgun (WGS) entry which is preliminary data.</text>
</comment>
<evidence type="ECO:0000259" key="14">
    <source>
        <dbReference type="Pfam" id="PF00717"/>
    </source>
</evidence>
<sequence>MDDSSSPKLTARQQQILDLVRDAIELTGAPPTRAEIAAELGFRSANAAEEHLQALARKGVIELLGGTSRGIRLKSDTLRAVNEAREARETRESREMRGGGFAKQFSLPMAGLAQLTLPLVGRVAAGQPILAQEHIEQSYTVEAGMFAKKPDFLLKVKGMSMKDIGIMDGDLLAVAKTSEARNGQIVVARIGDEVTVKRFQRGKSGIELLPENADFEPIRVSQGDDSFCIEGLAVGLIRGQMFS</sequence>
<dbReference type="Pfam" id="PF01726">
    <property type="entry name" value="LexA_DNA_bind"/>
    <property type="match status" value="1"/>
</dbReference>
<dbReference type="Pfam" id="PF00717">
    <property type="entry name" value="Peptidase_S24"/>
    <property type="match status" value="1"/>
</dbReference>
<gene>
    <name evidence="12 16" type="primary">lexA</name>
    <name evidence="16" type="ORF">QWJ38_15730</name>
</gene>
<evidence type="ECO:0000256" key="3">
    <source>
        <dbReference type="ARBA" id="ARBA00022705"/>
    </source>
</evidence>
<keyword evidence="5 12" id="KW-0378">Hydrolase</keyword>
<evidence type="ECO:0000256" key="12">
    <source>
        <dbReference type="HAMAP-Rule" id="MF_00015"/>
    </source>
</evidence>
<dbReference type="InterPro" id="IPR039418">
    <property type="entry name" value="LexA-like"/>
</dbReference>
<dbReference type="InterPro" id="IPR036286">
    <property type="entry name" value="LexA/Signal_pep-like_sf"/>
</dbReference>
<dbReference type="InterPro" id="IPR036390">
    <property type="entry name" value="WH_DNA-bd_sf"/>
</dbReference>
<feature type="site" description="Cleavage; by autolysis" evidence="12">
    <location>
        <begin position="125"/>
        <end position="126"/>
    </location>
</feature>
<dbReference type="PRINTS" id="PR00726">
    <property type="entry name" value="LEXASERPTASE"/>
</dbReference>
<dbReference type="InterPro" id="IPR036388">
    <property type="entry name" value="WH-like_DNA-bd_sf"/>
</dbReference>
<evidence type="ECO:0000256" key="6">
    <source>
        <dbReference type="ARBA" id="ARBA00022813"/>
    </source>
</evidence>
<dbReference type="SUPFAM" id="SSF46785">
    <property type="entry name" value="Winged helix' DNA-binding domain"/>
    <property type="match status" value="1"/>
</dbReference>
<evidence type="ECO:0000256" key="2">
    <source>
        <dbReference type="ARBA" id="ARBA00022491"/>
    </source>
</evidence>
<keyword evidence="6 12" id="KW-0068">Autocatalytic cleavage</keyword>
<protein>
    <recommendedName>
        <fullName evidence="12">LexA repressor</fullName>
        <ecNumber evidence="12">3.4.21.88</ecNumber>
    </recommendedName>
</protein>
<evidence type="ECO:0000256" key="11">
    <source>
        <dbReference type="ARBA" id="ARBA00023236"/>
    </source>
</evidence>
<keyword evidence="7 12" id="KW-0805">Transcription regulation</keyword>
<dbReference type="InterPro" id="IPR006197">
    <property type="entry name" value="Peptidase_S24_LexA"/>
</dbReference>
<evidence type="ECO:0000256" key="8">
    <source>
        <dbReference type="ARBA" id="ARBA00023125"/>
    </source>
</evidence>
<dbReference type="NCBIfam" id="TIGR00498">
    <property type="entry name" value="lexA"/>
    <property type="match status" value="1"/>
</dbReference>
<comment type="similarity">
    <text evidence="1 12 13">Belongs to the peptidase S24 family.</text>
</comment>
<dbReference type="InterPro" id="IPR015927">
    <property type="entry name" value="Peptidase_S24_S26A/B/C"/>
</dbReference>